<keyword evidence="2" id="KW-0732">Signal</keyword>
<evidence type="ECO:0000256" key="2">
    <source>
        <dbReference type="SAM" id="SignalP"/>
    </source>
</evidence>
<gene>
    <name evidence="3" type="ORF">PCOR1329_LOCUS15835</name>
</gene>
<evidence type="ECO:0000313" key="3">
    <source>
        <dbReference type="EMBL" id="CAK0811088.1"/>
    </source>
</evidence>
<dbReference type="Proteomes" id="UP001189429">
    <property type="component" value="Unassembled WGS sequence"/>
</dbReference>
<proteinExistence type="predicted"/>
<sequence length="277" mass="29381">MICAITCALTFHFVLASLPYLSRGGMASQGAVALPSWFSSPSAAAAGTKHGREDGGTGEEGRRGKSSRQGQGGGGNNKLSVASARLTMTLARDVADLKGAVYLRHELPNGTIGLAAACKQAGVHYNKVGTELKDQQKNGHTVDFKARGPPHVSIAMAAIIYGASKQFEEGGNPQHIKLRDDTKAFYEKEIFTAGVTAVKLGRSIPYFRCQILKPQNGETAKAILSMCFHKDQKLGHDLSKLLEALVESDGGIFLSGAAPRGPLEREIGTMVGSEKKE</sequence>
<feature type="region of interest" description="Disordered" evidence="1">
    <location>
        <begin position="43"/>
        <end position="78"/>
    </location>
</feature>
<keyword evidence="4" id="KW-1185">Reference proteome</keyword>
<dbReference type="EMBL" id="CAUYUJ010004818">
    <property type="protein sequence ID" value="CAK0811088.1"/>
    <property type="molecule type" value="Genomic_DNA"/>
</dbReference>
<evidence type="ECO:0000256" key="1">
    <source>
        <dbReference type="SAM" id="MobiDB-lite"/>
    </source>
</evidence>
<protein>
    <submittedName>
        <fullName evidence="3">Uncharacterized protein</fullName>
    </submittedName>
</protein>
<feature type="chain" id="PRO_5045430392" evidence="2">
    <location>
        <begin position="17"/>
        <end position="277"/>
    </location>
</feature>
<comment type="caution">
    <text evidence="3">The sequence shown here is derived from an EMBL/GenBank/DDBJ whole genome shotgun (WGS) entry which is preliminary data.</text>
</comment>
<feature type="signal peptide" evidence="2">
    <location>
        <begin position="1"/>
        <end position="16"/>
    </location>
</feature>
<name>A0ABN9QYI1_9DINO</name>
<evidence type="ECO:0000313" key="4">
    <source>
        <dbReference type="Proteomes" id="UP001189429"/>
    </source>
</evidence>
<feature type="compositionally biased region" description="Basic and acidic residues" evidence="1">
    <location>
        <begin position="50"/>
        <end position="63"/>
    </location>
</feature>
<accession>A0ABN9QYI1</accession>
<reference evidence="3" key="1">
    <citation type="submission" date="2023-10" db="EMBL/GenBank/DDBJ databases">
        <authorList>
            <person name="Chen Y."/>
            <person name="Shah S."/>
            <person name="Dougan E. K."/>
            <person name="Thang M."/>
            <person name="Chan C."/>
        </authorList>
    </citation>
    <scope>NUCLEOTIDE SEQUENCE [LARGE SCALE GENOMIC DNA]</scope>
</reference>
<organism evidence="3 4">
    <name type="scientific">Prorocentrum cordatum</name>
    <dbReference type="NCBI Taxonomy" id="2364126"/>
    <lineage>
        <taxon>Eukaryota</taxon>
        <taxon>Sar</taxon>
        <taxon>Alveolata</taxon>
        <taxon>Dinophyceae</taxon>
        <taxon>Prorocentrales</taxon>
        <taxon>Prorocentraceae</taxon>
        <taxon>Prorocentrum</taxon>
    </lineage>
</organism>